<dbReference type="EMBL" id="AGCA01000550">
    <property type="protein sequence ID" value="EGY27779.1"/>
    <property type="molecule type" value="Genomic_DNA"/>
</dbReference>
<keyword evidence="5" id="KW-0347">Helicase</keyword>
<dbReference type="InterPro" id="IPR027417">
    <property type="entry name" value="P-loop_NTPase"/>
</dbReference>
<gene>
    <name evidence="5" type="ORF">Rin_00023210</name>
</gene>
<dbReference type="SUPFAM" id="SSF52540">
    <property type="entry name" value="P-loop containing nucleoside triphosphate hydrolases"/>
    <property type="match status" value="1"/>
</dbReference>
<protein>
    <submittedName>
        <fullName evidence="5">DEAD/DEAH box helicase</fullName>
    </submittedName>
</protein>
<dbReference type="OrthoDB" id="9805194at2"/>
<reference evidence="5 6" key="1">
    <citation type="journal article" date="2012" name="Genome Res.">
        <title>Genomic basis of endosymbiont-conferred protection against an insect parasitoid.</title>
        <authorList>
            <person name="Hansen A.K."/>
            <person name="Vorburger C."/>
            <person name="Moran N.A."/>
        </authorList>
    </citation>
    <scope>NUCLEOTIDE SEQUENCE [LARGE SCALE GENOMIC DNA]</scope>
    <source>
        <strain evidence="6">R5.15</strain>
    </source>
</reference>
<evidence type="ECO:0000256" key="1">
    <source>
        <dbReference type="ARBA" id="ARBA00022741"/>
    </source>
</evidence>
<dbReference type="RefSeq" id="WP_006707935.1">
    <property type="nucleotide sequence ID" value="NZ_AGCA01000550.1"/>
</dbReference>
<proteinExistence type="predicted"/>
<feature type="non-terminal residue" evidence="5">
    <location>
        <position position="168"/>
    </location>
</feature>
<name>G2H2L4_9ENTR</name>
<feature type="domain" description="Helicase ATP-binding" evidence="4">
    <location>
        <begin position="10"/>
        <end position="168"/>
    </location>
</feature>
<evidence type="ECO:0000259" key="4">
    <source>
        <dbReference type="PROSITE" id="PS51193"/>
    </source>
</evidence>
<keyword evidence="1" id="KW-0547">Nucleotide-binding</keyword>
<dbReference type="GO" id="GO:0004386">
    <property type="term" value="F:helicase activity"/>
    <property type="evidence" value="ECO:0007669"/>
    <property type="project" value="UniProtKB-KW"/>
</dbReference>
<keyword evidence="2" id="KW-0378">Hydrolase</keyword>
<keyword evidence="6" id="KW-1185">Reference proteome</keyword>
<dbReference type="GO" id="GO:0003676">
    <property type="term" value="F:nucleic acid binding"/>
    <property type="evidence" value="ECO:0007669"/>
    <property type="project" value="InterPro"/>
</dbReference>
<evidence type="ECO:0000313" key="5">
    <source>
        <dbReference type="EMBL" id="EGY27779.1"/>
    </source>
</evidence>
<evidence type="ECO:0000256" key="3">
    <source>
        <dbReference type="ARBA" id="ARBA00022840"/>
    </source>
</evidence>
<dbReference type="GO" id="GO:0016787">
    <property type="term" value="F:hydrolase activity"/>
    <property type="evidence" value="ECO:0007669"/>
    <property type="project" value="UniProtKB-KW"/>
</dbReference>
<dbReference type="Pfam" id="PF00270">
    <property type="entry name" value="DEAD"/>
    <property type="match status" value="1"/>
</dbReference>
<sequence>MTNDFATEGVLARAITGFNPRESQQKMAQAVREAIKAKQQLVVEAGTGTGKTFAYLVPALRAKCKIIISTGSKALQDQLYGRDLPTIVRAIDFKGQLALLKGRSNYLCLERLAQQLLVGNQQTDNILKELSYLRRWSSTTRDGDINTCVKIAEDSLIWPLVTSTHDNC</sequence>
<dbReference type="GO" id="GO:0005524">
    <property type="term" value="F:ATP binding"/>
    <property type="evidence" value="ECO:0007669"/>
    <property type="project" value="UniProtKB-KW"/>
</dbReference>
<dbReference type="InterPro" id="IPR014013">
    <property type="entry name" value="Helic_SF1/SF2_ATP-bd_DinG/Rad3"/>
</dbReference>
<comment type="caution">
    <text evidence="5">The sequence shown here is derived from an EMBL/GenBank/DDBJ whole genome shotgun (WGS) entry which is preliminary data.</text>
</comment>
<dbReference type="Proteomes" id="UP000004116">
    <property type="component" value="Unassembled WGS sequence"/>
</dbReference>
<accession>G2H2L4</accession>
<evidence type="ECO:0000313" key="6">
    <source>
        <dbReference type="Proteomes" id="UP000004116"/>
    </source>
</evidence>
<dbReference type="InterPro" id="IPR011545">
    <property type="entry name" value="DEAD/DEAH_box_helicase_dom"/>
</dbReference>
<dbReference type="AlphaFoldDB" id="G2H2L4"/>
<keyword evidence="3" id="KW-0067">ATP-binding</keyword>
<organism evidence="5 6">
    <name type="scientific">Candidatus Regiella insecticola 5.15</name>
    <dbReference type="NCBI Taxonomy" id="1005043"/>
    <lineage>
        <taxon>Bacteria</taxon>
        <taxon>Pseudomonadati</taxon>
        <taxon>Pseudomonadota</taxon>
        <taxon>Gammaproteobacteria</taxon>
        <taxon>Enterobacterales</taxon>
        <taxon>Enterobacteriaceae</taxon>
        <taxon>aphid secondary symbionts</taxon>
        <taxon>Candidatus Regiella</taxon>
    </lineage>
</organism>
<dbReference type="PROSITE" id="PS51193">
    <property type="entry name" value="HELICASE_ATP_BIND_2"/>
    <property type="match status" value="1"/>
</dbReference>
<dbReference type="Gene3D" id="3.40.50.300">
    <property type="entry name" value="P-loop containing nucleotide triphosphate hydrolases"/>
    <property type="match status" value="1"/>
</dbReference>
<evidence type="ECO:0000256" key="2">
    <source>
        <dbReference type="ARBA" id="ARBA00022801"/>
    </source>
</evidence>